<keyword evidence="1" id="KW-0808">Transferase</keyword>
<dbReference type="Proteomes" id="UP000030108">
    <property type="component" value="Unassembled WGS sequence"/>
</dbReference>
<sequence>MANLTQIEPWTKVHDIHQAVALYLTLQPLPPASIAEHVHDAQSQQFLIDQLIANPHTIAYPPAADYQKKFWKSVVTVLEEKGVEIEEAIYERLICTLNVPVRQGPPEASYLTYLLSRPKSRTISTATWRRPPAVDNFSQDYRPLTIRESRTTIERGTTGLRTWRASLDLSEWILQNYHIIASARVLELGSGVGLLGLLVATLQQLARPADVKQTSCIYMTDVDDDVLARCTSNVRLPCNMLADSPNVHVRALDWEDSVNVDRQMFVWSLLKEIDADVILAADVVYDLSIIPPLTHTLRLALERPLPVKQGANNPQPLELGLQRTAYIALTLRREQTFAEFLASAERAGLVVEFIEMDLPPHNERVFRGSDDSTSGATDTTRLMRLVARGA</sequence>
<organism evidence="1 2">
    <name type="scientific">Rhizoctonia solani AG-3 Rhs1AP</name>
    <dbReference type="NCBI Taxonomy" id="1086054"/>
    <lineage>
        <taxon>Eukaryota</taxon>
        <taxon>Fungi</taxon>
        <taxon>Dikarya</taxon>
        <taxon>Basidiomycota</taxon>
        <taxon>Agaricomycotina</taxon>
        <taxon>Agaricomycetes</taxon>
        <taxon>Cantharellales</taxon>
        <taxon>Ceratobasidiaceae</taxon>
        <taxon>Rhizoctonia</taxon>
    </lineage>
</organism>
<dbReference type="OrthoDB" id="194386at2759"/>
<dbReference type="InterPro" id="IPR019410">
    <property type="entry name" value="Methyltransf_16"/>
</dbReference>
<evidence type="ECO:0000313" key="2">
    <source>
        <dbReference type="Proteomes" id="UP000030108"/>
    </source>
</evidence>
<gene>
    <name evidence="1" type="ORF">RSOL_432030</name>
</gene>
<dbReference type="EMBL" id="JATN01000314">
    <property type="protein sequence ID" value="EUC63868.1"/>
    <property type="molecule type" value="Genomic_DNA"/>
</dbReference>
<comment type="caution">
    <text evidence="1">The sequence shown here is derived from an EMBL/GenBank/DDBJ whole genome shotgun (WGS) entry which is preliminary data.</text>
</comment>
<keyword evidence="1" id="KW-0489">Methyltransferase</keyword>
<dbReference type="InterPro" id="IPR029063">
    <property type="entry name" value="SAM-dependent_MTases_sf"/>
</dbReference>
<dbReference type="AlphaFoldDB" id="X8JLM0"/>
<dbReference type="PANTHER" id="PTHR14614:SF130">
    <property type="entry name" value="PROTEIN-LYSINE N-METHYLTRANSFERASE EEF2KMT"/>
    <property type="match status" value="1"/>
</dbReference>
<dbReference type="Gene3D" id="3.40.50.150">
    <property type="entry name" value="Vaccinia Virus protein VP39"/>
    <property type="match status" value="1"/>
</dbReference>
<dbReference type="GO" id="GO:0032259">
    <property type="term" value="P:methylation"/>
    <property type="evidence" value="ECO:0007669"/>
    <property type="project" value="UniProtKB-KW"/>
</dbReference>
<evidence type="ECO:0000313" key="1">
    <source>
        <dbReference type="EMBL" id="EUC63868.1"/>
    </source>
</evidence>
<proteinExistence type="predicted"/>
<dbReference type="PANTHER" id="PTHR14614">
    <property type="entry name" value="HEPATOCELLULAR CARCINOMA-ASSOCIATED ANTIGEN"/>
    <property type="match status" value="1"/>
</dbReference>
<accession>X8JLM0</accession>
<name>X8JLM0_9AGAM</name>
<reference evidence="2" key="1">
    <citation type="journal article" date="2014" name="Genome Announc.">
        <title>Draft genome sequence of the plant-pathogenic soil fungus Rhizoctonia solani anastomosis group 3 strain Rhs1AP.</title>
        <authorList>
            <person name="Cubeta M.A."/>
            <person name="Thomas E."/>
            <person name="Dean R.A."/>
            <person name="Jabaji S."/>
            <person name="Neate S.M."/>
            <person name="Tavantzis S."/>
            <person name="Toda T."/>
            <person name="Vilgalys R."/>
            <person name="Bharathan N."/>
            <person name="Fedorova-Abrams N."/>
            <person name="Pakala S.B."/>
            <person name="Pakala S.M."/>
            <person name="Zafar N."/>
            <person name="Joardar V."/>
            <person name="Losada L."/>
            <person name="Nierman W.C."/>
        </authorList>
    </citation>
    <scope>NUCLEOTIDE SEQUENCE [LARGE SCALE GENOMIC DNA]</scope>
    <source>
        <strain evidence="2">AG-3</strain>
    </source>
</reference>
<dbReference type="Pfam" id="PF10294">
    <property type="entry name" value="Methyltransf_16"/>
    <property type="match status" value="1"/>
</dbReference>
<dbReference type="SUPFAM" id="SSF53335">
    <property type="entry name" value="S-adenosyl-L-methionine-dependent methyltransferases"/>
    <property type="match status" value="1"/>
</dbReference>
<protein>
    <submittedName>
        <fullName evidence="1">Methyltransferase, putative</fullName>
    </submittedName>
</protein>
<dbReference type="GO" id="GO:0008757">
    <property type="term" value="F:S-adenosylmethionine-dependent methyltransferase activity"/>
    <property type="evidence" value="ECO:0007669"/>
    <property type="project" value="UniProtKB-ARBA"/>
</dbReference>